<keyword evidence="3" id="KW-0812">Transmembrane</keyword>
<name>A0A0M9ADW8_9HYME</name>
<dbReference type="InterPro" id="IPR000742">
    <property type="entry name" value="EGF"/>
</dbReference>
<keyword evidence="2" id="KW-0175">Coiled coil</keyword>
<dbReference type="Proteomes" id="UP000053105">
    <property type="component" value="Unassembled WGS sequence"/>
</dbReference>
<feature type="coiled-coil region" evidence="2">
    <location>
        <begin position="336"/>
        <end position="363"/>
    </location>
</feature>
<reference evidence="5 6" key="1">
    <citation type="submission" date="2015-07" db="EMBL/GenBank/DDBJ databases">
        <title>The genome of Melipona quadrifasciata.</title>
        <authorList>
            <person name="Pan H."/>
            <person name="Kapheim K."/>
        </authorList>
    </citation>
    <scope>NUCLEOTIDE SEQUENCE [LARGE SCALE GENOMIC DNA]</scope>
    <source>
        <strain evidence="5">0111107301</strain>
        <tissue evidence="5">Whole body</tissue>
    </source>
</reference>
<dbReference type="PROSITE" id="PS50026">
    <property type="entry name" value="EGF_3"/>
    <property type="match status" value="1"/>
</dbReference>
<feature type="domain" description="EGF-like" evidence="4">
    <location>
        <begin position="456"/>
        <end position="496"/>
    </location>
</feature>
<evidence type="ECO:0000256" key="2">
    <source>
        <dbReference type="SAM" id="Coils"/>
    </source>
</evidence>
<feature type="disulfide bond" evidence="1">
    <location>
        <begin position="466"/>
        <end position="483"/>
    </location>
</feature>
<dbReference type="InterPro" id="IPR057953">
    <property type="entry name" value="SAPC2_N"/>
</dbReference>
<dbReference type="Gene3D" id="1.10.287.450">
    <property type="entry name" value="Helix hairpin bin"/>
    <property type="match status" value="1"/>
</dbReference>
<keyword evidence="1" id="KW-1015">Disulfide bond</keyword>
<dbReference type="Gene3D" id="2.10.25.10">
    <property type="entry name" value="Laminin"/>
    <property type="match status" value="1"/>
</dbReference>
<evidence type="ECO:0000259" key="4">
    <source>
        <dbReference type="PROSITE" id="PS50026"/>
    </source>
</evidence>
<sequence>MAQTSGADGLPKHFVTAMRTLFDIMDDQNTGFVKYSDIEGRWQDDGTQGLPKGVLDSLKKVTPPNGLLSFERFCTGLKICLLQIQTDSRKDVNHTHLELMDGGPRSGPELKLNKAYGPPKPPRMGTALETRTVNSDRNFDNFEIRTVLQNWQMGLLMNDDKAIEKRQLPVMNYRSDTRTLLRPARILGDGKAVELQNSNQISLQPKKALSRRREPRRHTLQNGIDYNMMKRMKQIEQEKDVLLQGLAAVDKAREWYLKQISSTQEKIKHLGRMGSHVEQWTEAQQERLELQRARVLEVNRHLAALICSWERGGLPLHMNLAFLSTPTSTQLQQDILSRLKQQNHRLTERITILEQEKDNLIRELYNRQSGMVQSRRATMIHEQHDQTFMSIMLPRLVLPIILLLVFIGALSKACDLDQMQYGCRIYNAQCRCGYGCSSEYRYSTNDDCKEALRGKRSDICYRSKPCLNGGSCLQISSDPGFKCRCEGTGYYGPHCDKPCPGPNNQRFRGPFPYECVVI</sequence>
<keyword evidence="6" id="KW-1185">Reference proteome</keyword>
<comment type="caution">
    <text evidence="1">Lacks conserved residue(s) required for the propagation of feature annotation.</text>
</comment>
<evidence type="ECO:0000313" key="5">
    <source>
        <dbReference type="EMBL" id="KOX81149.1"/>
    </source>
</evidence>
<dbReference type="InterPro" id="IPR026828">
    <property type="entry name" value="SAPC2_1/2"/>
</dbReference>
<evidence type="ECO:0000256" key="1">
    <source>
        <dbReference type="PROSITE-ProRule" id="PRU00076"/>
    </source>
</evidence>
<accession>A0A0M9ADW8</accession>
<dbReference type="PANTHER" id="PTHR14907">
    <property type="entry name" value="FI14130P"/>
    <property type="match status" value="1"/>
</dbReference>
<dbReference type="EMBL" id="KQ435691">
    <property type="protein sequence ID" value="KOX81149.1"/>
    <property type="molecule type" value="Genomic_DNA"/>
</dbReference>
<dbReference type="Pfam" id="PF11414">
    <property type="entry name" value="Suppressor_APC"/>
    <property type="match status" value="1"/>
</dbReference>
<feature type="transmembrane region" description="Helical" evidence="3">
    <location>
        <begin position="388"/>
        <end position="410"/>
    </location>
</feature>
<evidence type="ECO:0000256" key="3">
    <source>
        <dbReference type="SAM" id="Phobius"/>
    </source>
</evidence>
<dbReference type="PANTHER" id="PTHR14907:SF2">
    <property type="entry name" value="SUPPRESSOR APC DOMAIN-CONTAINING PROTEIN 2"/>
    <property type="match status" value="1"/>
</dbReference>
<dbReference type="OrthoDB" id="10035013at2759"/>
<protein>
    <submittedName>
        <fullName evidence="5">Suppressor APC domain-containing protein 2</fullName>
    </submittedName>
</protein>
<dbReference type="Pfam" id="PF25825">
    <property type="entry name" value="SAPC2_N"/>
    <property type="match status" value="1"/>
</dbReference>
<dbReference type="AlphaFoldDB" id="A0A0M9ADW8"/>
<organism evidence="5 6">
    <name type="scientific">Melipona quadrifasciata</name>
    <dbReference type="NCBI Taxonomy" id="166423"/>
    <lineage>
        <taxon>Eukaryota</taxon>
        <taxon>Metazoa</taxon>
        <taxon>Ecdysozoa</taxon>
        <taxon>Arthropoda</taxon>
        <taxon>Hexapoda</taxon>
        <taxon>Insecta</taxon>
        <taxon>Pterygota</taxon>
        <taxon>Neoptera</taxon>
        <taxon>Endopterygota</taxon>
        <taxon>Hymenoptera</taxon>
        <taxon>Apocrita</taxon>
        <taxon>Aculeata</taxon>
        <taxon>Apoidea</taxon>
        <taxon>Anthophila</taxon>
        <taxon>Apidae</taxon>
        <taxon>Melipona</taxon>
    </lineage>
</organism>
<keyword evidence="1" id="KW-0245">EGF-like domain</keyword>
<keyword evidence="3" id="KW-1133">Transmembrane helix</keyword>
<gene>
    <name evidence="5" type="ORF">WN51_03437</name>
</gene>
<proteinExistence type="predicted"/>
<evidence type="ECO:0000313" key="6">
    <source>
        <dbReference type="Proteomes" id="UP000053105"/>
    </source>
</evidence>
<keyword evidence="3" id="KW-0472">Membrane</keyword>
<dbReference type="CDD" id="cd00054">
    <property type="entry name" value="EGF_CA"/>
    <property type="match status" value="1"/>
</dbReference>